<sequence>MEISVEEGLTDVKLSHVMDTDKAKVDLGSILWDLVDAAKYEEALVEIQNSKNKERVTNDCMDIIPVLTLKLQESEDILAIECLEGLLVHVSNVAKVKEVMIVFLEELQAFKGKENYRALLRPMQVALKRQVSRNCSPTLHCWAFRSVLDHMARMELPSDYNLEGRERKLLDAAPAVMALSDHLQCVVDFFKVFYEDIILAKLIFSNKIPNTNFFMAKTLLKLFDKPLTFLDVYSNKKGDENTVYRTSSKLIIMIIRLIKNPIKLFSEISYKTSDPKKKNINKKENETIDKEGEFESEDDEDDDVAELLNASQTSLATMYYCMFSQNMSIESVPCVYSSQHKFLSCLPLVCTLLSKVEHLAMHKGVLLARSLITHIDNRSMPAACLDSPSHYQLSKLLVNIMTYTENKEIRLCALSFYRTYITKLDYDAVYRLFEYLLQSQTHAGFLGFIITEIKQNSLLSLKEKIIASEFSDGFTKGEDLSRTVPSYSKFTGQSLWKLVYLACHLPDGERTDFLECGDKVLSALNLVLFLLIRATNHLQKQQQQTSTQQTEQPVTSLENDEATYSQALHQSPSNFSIHQSAQSITFNPPQMLQHVAHLRKELLTPMQRGLQISREHYELKLKDLSESSPPADGNKFDFQVNVSDSILPGLDPGQEKKVVASALCRFDLINCVLARVETAATELMATFTIMAK</sequence>
<dbReference type="AlphaFoldDB" id="A0A2P2I6E3"/>
<organism evidence="2">
    <name type="scientific">Hirondellea gigas</name>
    <dbReference type="NCBI Taxonomy" id="1518452"/>
    <lineage>
        <taxon>Eukaryota</taxon>
        <taxon>Metazoa</taxon>
        <taxon>Ecdysozoa</taxon>
        <taxon>Arthropoda</taxon>
        <taxon>Crustacea</taxon>
        <taxon>Multicrustacea</taxon>
        <taxon>Malacostraca</taxon>
        <taxon>Eumalacostraca</taxon>
        <taxon>Peracarida</taxon>
        <taxon>Amphipoda</taxon>
        <taxon>Amphilochidea</taxon>
        <taxon>Lysianassida</taxon>
        <taxon>Lysianassidira</taxon>
        <taxon>Lysianassoidea</taxon>
        <taxon>Lysianassidae</taxon>
        <taxon>Hirondellea</taxon>
    </lineage>
</organism>
<feature type="compositionally biased region" description="Low complexity" evidence="1">
    <location>
        <begin position="541"/>
        <end position="552"/>
    </location>
</feature>
<evidence type="ECO:0000256" key="1">
    <source>
        <dbReference type="SAM" id="MobiDB-lite"/>
    </source>
</evidence>
<name>A0A2P2I6E3_9CRUS</name>
<reference evidence="2" key="1">
    <citation type="journal article" date="2018" name="Biosci. Biotechnol. Biochem.">
        <title>Polysaccharide hydrolase of the hadal zone amphipods Hirondellea gigas.</title>
        <authorList>
            <person name="Kobayashi H."/>
            <person name="Nagahama T."/>
            <person name="Arai W."/>
            <person name="Sasagawa Y."/>
            <person name="Umeda M."/>
            <person name="Hayashi T."/>
            <person name="Nikaido I."/>
            <person name="Watanabe H."/>
            <person name="Oguri K."/>
            <person name="Kitazato H."/>
            <person name="Fujioka K."/>
            <person name="Kido Y."/>
            <person name="Takami H."/>
        </authorList>
    </citation>
    <scope>NUCLEOTIDE SEQUENCE</scope>
    <source>
        <tissue evidence="2">Whole body</tissue>
    </source>
</reference>
<dbReference type="EMBL" id="IACF01003989">
    <property type="protein sequence ID" value="LAB69591.1"/>
    <property type="molecule type" value="mRNA"/>
</dbReference>
<feature type="compositionally biased region" description="Polar residues" evidence="1">
    <location>
        <begin position="553"/>
        <end position="563"/>
    </location>
</feature>
<dbReference type="InterPro" id="IPR019516">
    <property type="entry name" value="Glomulin/ALF4"/>
</dbReference>
<dbReference type="GO" id="GO:0005737">
    <property type="term" value="C:cytoplasm"/>
    <property type="evidence" value="ECO:0007669"/>
    <property type="project" value="TreeGrafter"/>
</dbReference>
<protein>
    <submittedName>
        <fullName evidence="2">Glomulin-like</fullName>
    </submittedName>
</protein>
<dbReference type="PANTHER" id="PTHR15430:SF1">
    <property type="entry name" value="GLOMULIN"/>
    <property type="match status" value="1"/>
</dbReference>
<dbReference type="PANTHER" id="PTHR15430">
    <property type="entry name" value="GLOMULIN"/>
    <property type="match status" value="1"/>
</dbReference>
<feature type="region of interest" description="Disordered" evidence="1">
    <location>
        <begin position="541"/>
        <end position="563"/>
    </location>
</feature>
<proteinExistence type="evidence at transcript level"/>
<dbReference type="GO" id="GO:0055105">
    <property type="term" value="F:ubiquitin-protein transferase inhibitor activity"/>
    <property type="evidence" value="ECO:0007669"/>
    <property type="project" value="TreeGrafter"/>
</dbReference>
<evidence type="ECO:0000313" key="2">
    <source>
        <dbReference type="EMBL" id="LAB69591.1"/>
    </source>
</evidence>
<dbReference type="InterPro" id="IPR013877">
    <property type="entry name" value="YAP-bd/ALF4/Glomulin"/>
</dbReference>
<accession>A0A2P2I6E3</accession>
<dbReference type="Pfam" id="PF08568">
    <property type="entry name" value="Kinetochor_Ybp2"/>
    <property type="match status" value="1"/>
</dbReference>